<dbReference type="AlphaFoldDB" id="A0A9X1HEF6"/>
<comment type="caution">
    <text evidence="1">The sequence shown here is derived from an EMBL/GenBank/DDBJ whole genome shotgun (WGS) entry which is preliminary data.</text>
</comment>
<dbReference type="RefSeq" id="WP_223709301.1">
    <property type="nucleotide sequence ID" value="NZ_JAINUY010000007.1"/>
</dbReference>
<keyword evidence="2" id="KW-1185">Reference proteome</keyword>
<evidence type="ECO:0000313" key="1">
    <source>
        <dbReference type="EMBL" id="MBZ4036837.1"/>
    </source>
</evidence>
<name>A0A9X1HEF6_9FLAO</name>
<dbReference type="EMBL" id="JAINUY010000007">
    <property type="protein sequence ID" value="MBZ4036837.1"/>
    <property type="molecule type" value="Genomic_DNA"/>
</dbReference>
<accession>A0A9X1HEF6</accession>
<protein>
    <submittedName>
        <fullName evidence="1">Uncharacterized protein</fullName>
    </submittedName>
</protein>
<dbReference type="Proteomes" id="UP001139366">
    <property type="component" value="Unassembled WGS sequence"/>
</dbReference>
<reference evidence="1 2" key="1">
    <citation type="journal article" date="2023" name="Antonie Van Leeuwenhoek">
        <title>Flavobacterium potami sp. nov., a multi-metal resistance genes harbouring bacterium isolated from shallow river silt.</title>
        <authorList>
            <person name="Li S."/>
            <person name="Mao S."/>
            <person name="Mu W."/>
            <person name="Guo B."/>
            <person name="Li C."/>
            <person name="Zhu Q."/>
            <person name="Hou X."/>
            <person name="Zhao Y."/>
            <person name="Wei S."/>
            <person name="Liu H."/>
            <person name="Liu A."/>
        </authorList>
    </citation>
    <scope>NUCLEOTIDE SEQUENCE [LARGE SCALE GENOMIC DNA]</scope>
    <source>
        <strain evidence="1 2">17A</strain>
    </source>
</reference>
<sequence>MKKIFNILIVLMLFFYEKGYSQQLVQNINEIHRLKDYEGLFVNKPLKDLLKEIKPQIKTVIGFNDYPGFFNFRFTTLEQQRLRQGSVQDRVSLYVTIKEQFNWNWEERPKGKEVIWTNEDVVKYGNLTVVKIEVVTKK</sequence>
<organism evidence="1 2">
    <name type="scientific">Flavobacterium potami</name>
    <dbReference type="NCBI Taxonomy" id="2872310"/>
    <lineage>
        <taxon>Bacteria</taxon>
        <taxon>Pseudomonadati</taxon>
        <taxon>Bacteroidota</taxon>
        <taxon>Flavobacteriia</taxon>
        <taxon>Flavobacteriales</taxon>
        <taxon>Flavobacteriaceae</taxon>
        <taxon>Flavobacterium</taxon>
    </lineage>
</organism>
<gene>
    <name evidence="1" type="ORF">K6T82_18855</name>
</gene>
<evidence type="ECO:0000313" key="2">
    <source>
        <dbReference type="Proteomes" id="UP001139366"/>
    </source>
</evidence>
<proteinExistence type="predicted"/>